<evidence type="ECO:0000313" key="1">
    <source>
        <dbReference type="EMBL" id="KAF2070159.1"/>
    </source>
</evidence>
<dbReference type="Proteomes" id="UP000695562">
    <property type="component" value="Unassembled WGS sequence"/>
</dbReference>
<accession>A0A8J4PQA8</accession>
<proteinExistence type="predicted"/>
<dbReference type="EMBL" id="AJWJ01000532">
    <property type="protein sequence ID" value="KAF2070159.1"/>
    <property type="molecule type" value="Genomic_DNA"/>
</dbReference>
<dbReference type="OrthoDB" id="20514at2759"/>
<sequence>MEVMNLEENVCALANKGEKSVRTLLYSVLQIVKQLKQLQSDPVLLHPYLQSTAPVSTLFSEEELNINGIQVSSNINNTSTTSFVNDNDRIKELNDKCITQITKLKSIINEIISLESKILLEDDNNNNNNNSYQNNLHNIDNNYNNIDDQYNINMSDNNIDNSNFGYRNSNSNDFNYNNNRFNETPEQIQNDLDRLKQEAFEKNCIIKKLIDNMRLLQFSINSMNRTTVNNE</sequence>
<protein>
    <recommendedName>
        <fullName evidence="3">Mediator complex subunit 30</fullName>
    </recommendedName>
</protein>
<dbReference type="AlphaFoldDB" id="A0A8J4PQA8"/>
<reference evidence="1" key="1">
    <citation type="submission" date="2020-01" db="EMBL/GenBank/DDBJ databases">
        <title>Development of genomics and gene disruption for Polysphondylium violaceum indicates a role for the polyketide synthase stlB in stalk morphogenesis.</title>
        <authorList>
            <person name="Narita B."/>
            <person name="Kawabe Y."/>
            <person name="Kin K."/>
            <person name="Saito T."/>
            <person name="Gibbs R."/>
            <person name="Kuspa A."/>
            <person name="Muzny D."/>
            <person name="Queller D."/>
            <person name="Richards S."/>
            <person name="Strassman J."/>
            <person name="Sucgang R."/>
            <person name="Worley K."/>
            <person name="Schaap P."/>
        </authorList>
    </citation>
    <scope>NUCLEOTIDE SEQUENCE</scope>
    <source>
        <strain evidence="1">QSvi11</strain>
    </source>
</reference>
<organism evidence="1 2">
    <name type="scientific">Polysphondylium violaceum</name>
    <dbReference type="NCBI Taxonomy" id="133409"/>
    <lineage>
        <taxon>Eukaryota</taxon>
        <taxon>Amoebozoa</taxon>
        <taxon>Evosea</taxon>
        <taxon>Eumycetozoa</taxon>
        <taxon>Dictyostelia</taxon>
        <taxon>Dictyosteliales</taxon>
        <taxon>Dictyosteliaceae</taxon>
        <taxon>Polysphondylium</taxon>
    </lineage>
</organism>
<keyword evidence="2" id="KW-1185">Reference proteome</keyword>
<evidence type="ECO:0008006" key="3">
    <source>
        <dbReference type="Google" id="ProtNLM"/>
    </source>
</evidence>
<name>A0A8J4PQA8_9MYCE</name>
<comment type="caution">
    <text evidence="1">The sequence shown here is derived from an EMBL/GenBank/DDBJ whole genome shotgun (WGS) entry which is preliminary data.</text>
</comment>
<evidence type="ECO:0000313" key="2">
    <source>
        <dbReference type="Proteomes" id="UP000695562"/>
    </source>
</evidence>
<gene>
    <name evidence="1" type="ORF">CYY_008516</name>
</gene>